<keyword evidence="7" id="KW-0472">Membrane</keyword>
<dbReference type="InterPro" id="IPR051535">
    <property type="entry name" value="Siderophore_ABC-ATPase"/>
</dbReference>
<keyword evidence="5" id="KW-0408">Iron</keyword>
<gene>
    <name evidence="9" type="ORF">BSK56_12465</name>
</gene>
<evidence type="ECO:0000256" key="1">
    <source>
        <dbReference type="ARBA" id="ARBA00004202"/>
    </source>
</evidence>
<evidence type="ECO:0000256" key="7">
    <source>
        <dbReference type="ARBA" id="ARBA00023136"/>
    </source>
</evidence>
<keyword evidence="2" id="KW-0813">Transport</keyword>
<name>A0ABX3HCC3_PAEBO</name>
<organism evidence="9 10">
    <name type="scientific">Paenibacillus borealis</name>
    <dbReference type="NCBI Taxonomy" id="160799"/>
    <lineage>
        <taxon>Bacteria</taxon>
        <taxon>Bacillati</taxon>
        <taxon>Bacillota</taxon>
        <taxon>Bacilli</taxon>
        <taxon>Bacillales</taxon>
        <taxon>Paenibacillaceae</taxon>
        <taxon>Paenibacillus</taxon>
    </lineage>
</organism>
<feature type="domain" description="AAA+ ATPase" evidence="8">
    <location>
        <begin position="40"/>
        <end position="217"/>
    </location>
</feature>
<dbReference type="InterPro" id="IPR003593">
    <property type="entry name" value="AAA+_ATPase"/>
</dbReference>
<keyword evidence="3" id="KW-1003">Cell membrane</keyword>
<evidence type="ECO:0000313" key="9">
    <source>
        <dbReference type="EMBL" id="OMD48133.1"/>
    </source>
</evidence>
<comment type="caution">
    <text evidence="9">The sequence shown here is derived from an EMBL/GenBank/DDBJ whole genome shotgun (WGS) entry which is preliminary data.</text>
</comment>
<accession>A0ABX3HCC3</accession>
<evidence type="ECO:0000256" key="5">
    <source>
        <dbReference type="ARBA" id="ARBA00023004"/>
    </source>
</evidence>
<evidence type="ECO:0000313" key="10">
    <source>
        <dbReference type="Proteomes" id="UP000187412"/>
    </source>
</evidence>
<dbReference type="Pfam" id="PF13304">
    <property type="entry name" value="AAA_21"/>
    <property type="match status" value="1"/>
</dbReference>
<proteinExistence type="predicted"/>
<dbReference type="InterPro" id="IPR038729">
    <property type="entry name" value="Rad50/SbcC_AAA"/>
</dbReference>
<evidence type="ECO:0000256" key="3">
    <source>
        <dbReference type="ARBA" id="ARBA00022475"/>
    </source>
</evidence>
<protein>
    <submittedName>
        <fullName evidence="9">AAA family ATPase</fullName>
    </submittedName>
</protein>
<dbReference type="Proteomes" id="UP000187412">
    <property type="component" value="Unassembled WGS sequence"/>
</dbReference>
<keyword evidence="10" id="KW-1185">Reference proteome</keyword>
<keyword evidence="6" id="KW-0406">Ion transport</keyword>
<dbReference type="InterPro" id="IPR003959">
    <property type="entry name" value="ATPase_AAA_core"/>
</dbReference>
<dbReference type="Pfam" id="PF13476">
    <property type="entry name" value="AAA_23"/>
    <property type="match status" value="1"/>
</dbReference>
<dbReference type="Gene3D" id="3.40.50.300">
    <property type="entry name" value="P-loop containing nucleotide triphosphate hydrolases"/>
    <property type="match status" value="2"/>
</dbReference>
<reference evidence="9 10" key="1">
    <citation type="submission" date="2016-10" db="EMBL/GenBank/DDBJ databases">
        <title>Paenibacillus species isolates.</title>
        <authorList>
            <person name="Beno S.M."/>
        </authorList>
    </citation>
    <scope>NUCLEOTIDE SEQUENCE [LARGE SCALE GENOMIC DNA]</scope>
    <source>
        <strain evidence="9 10">FSL H7-0744</strain>
    </source>
</reference>
<dbReference type="PANTHER" id="PTHR42771">
    <property type="entry name" value="IRON(3+)-HYDROXAMATE IMPORT ATP-BINDING PROTEIN FHUC"/>
    <property type="match status" value="1"/>
</dbReference>
<keyword evidence="4" id="KW-0410">Iron transport</keyword>
<evidence type="ECO:0000256" key="6">
    <source>
        <dbReference type="ARBA" id="ARBA00023065"/>
    </source>
</evidence>
<sequence length="251" mass="28552">MNNAMLYVRHAELLRDKVPSFRTYPFHLPAVRDLHRLEFQKQVTFLVGENGTGKSTLLEGIAAAWGFNPEGGTLNFSFNTRSSHSHLYEFFRIAKGVRRPKDGFFLRAESYYNVATYIDELDEEPKAGNFIKDSYGGKSLHEQSHGESFFSTFVHRFGGQGLYILDEPEAALSPLRQMSLLVRMHELVQQHSQFIIATHSPILMSYPGADIYLLGEESIRQAALEDTEHYTVTKAFLNDRQGMLRELLGDG</sequence>
<dbReference type="EMBL" id="MPTB01000013">
    <property type="protein sequence ID" value="OMD48133.1"/>
    <property type="molecule type" value="Genomic_DNA"/>
</dbReference>
<evidence type="ECO:0000259" key="8">
    <source>
        <dbReference type="SMART" id="SM00382"/>
    </source>
</evidence>
<dbReference type="PANTHER" id="PTHR42771:SF2">
    <property type="entry name" value="IRON(3+)-HYDROXAMATE IMPORT ATP-BINDING PROTEIN FHUC"/>
    <property type="match status" value="1"/>
</dbReference>
<dbReference type="SUPFAM" id="SSF52540">
    <property type="entry name" value="P-loop containing nucleoside triphosphate hydrolases"/>
    <property type="match status" value="1"/>
</dbReference>
<comment type="subcellular location">
    <subcellularLocation>
        <location evidence="1">Cell membrane</location>
        <topology evidence="1">Peripheral membrane protein</topology>
    </subcellularLocation>
</comment>
<evidence type="ECO:0000256" key="4">
    <source>
        <dbReference type="ARBA" id="ARBA00022496"/>
    </source>
</evidence>
<dbReference type="SMART" id="SM00382">
    <property type="entry name" value="AAA"/>
    <property type="match status" value="1"/>
</dbReference>
<evidence type="ECO:0000256" key="2">
    <source>
        <dbReference type="ARBA" id="ARBA00022448"/>
    </source>
</evidence>
<dbReference type="InterPro" id="IPR027417">
    <property type="entry name" value="P-loop_NTPase"/>
</dbReference>